<dbReference type="EMBL" id="UYSU01008216">
    <property type="protein sequence ID" value="VDL88240.1"/>
    <property type="molecule type" value="Genomic_DNA"/>
</dbReference>
<keyword evidence="2" id="KW-1185">Reference proteome</keyword>
<dbReference type="Proteomes" id="UP000275846">
    <property type="component" value="Unassembled WGS sequence"/>
</dbReference>
<reference evidence="1 2" key="1">
    <citation type="submission" date="2018-11" db="EMBL/GenBank/DDBJ databases">
        <authorList>
            <consortium name="Pathogen Informatics"/>
        </authorList>
    </citation>
    <scope>NUCLEOTIDE SEQUENCE [LARGE SCALE GENOMIC DNA]</scope>
    <source>
        <strain evidence="1 2">NST_G2</strain>
    </source>
</reference>
<gene>
    <name evidence="1" type="ORF">SSLN_LOCUS1855</name>
</gene>
<protein>
    <submittedName>
        <fullName evidence="1">Uncharacterized protein</fullName>
    </submittedName>
</protein>
<organism evidence="1 2">
    <name type="scientific">Schistocephalus solidus</name>
    <name type="common">Tapeworm</name>
    <dbReference type="NCBI Taxonomy" id="70667"/>
    <lineage>
        <taxon>Eukaryota</taxon>
        <taxon>Metazoa</taxon>
        <taxon>Spiralia</taxon>
        <taxon>Lophotrochozoa</taxon>
        <taxon>Platyhelminthes</taxon>
        <taxon>Cestoda</taxon>
        <taxon>Eucestoda</taxon>
        <taxon>Diphyllobothriidea</taxon>
        <taxon>Diphyllobothriidae</taxon>
        <taxon>Schistocephalus</taxon>
    </lineage>
</organism>
<evidence type="ECO:0000313" key="1">
    <source>
        <dbReference type="EMBL" id="VDL88240.1"/>
    </source>
</evidence>
<dbReference type="OrthoDB" id="10456267at2759"/>
<accession>A0A3P7BSL2</accession>
<name>A0A3P7BSL2_SCHSO</name>
<sequence length="89" mass="9542">MQNHTGLDLAVIIDGRRLTMVKQAATPPTTSSTAVGKSETVTGSGLVYHRISKFETVGFVDAILDKGVSSRSFVYYAVQSLTCQSFGKL</sequence>
<evidence type="ECO:0000313" key="2">
    <source>
        <dbReference type="Proteomes" id="UP000275846"/>
    </source>
</evidence>
<proteinExistence type="predicted"/>
<dbReference type="AlphaFoldDB" id="A0A3P7BSL2"/>